<reference evidence="1" key="1">
    <citation type="submission" date="2018-05" db="EMBL/GenBank/DDBJ databases">
        <authorList>
            <person name="Lanie J.A."/>
            <person name="Ng W.-L."/>
            <person name="Kazmierczak K.M."/>
            <person name="Andrzejewski T.M."/>
            <person name="Davidsen T.M."/>
            <person name="Wayne K.J."/>
            <person name="Tettelin H."/>
            <person name="Glass J.I."/>
            <person name="Rusch D."/>
            <person name="Podicherti R."/>
            <person name="Tsui H.-C.T."/>
            <person name="Winkler M.E."/>
        </authorList>
    </citation>
    <scope>NUCLEOTIDE SEQUENCE</scope>
</reference>
<gene>
    <name evidence="1" type="ORF">METZ01_LOCUS380818</name>
</gene>
<sequence length="27" mass="2990">MLKDNRVSNLKDTTMRLGVVGYIPGDP</sequence>
<proteinExistence type="predicted"/>
<evidence type="ECO:0000313" key="1">
    <source>
        <dbReference type="EMBL" id="SVD27964.1"/>
    </source>
</evidence>
<dbReference type="AlphaFoldDB" id="A0A382U0W1"/>
<name>A0A382U0W1_9ZZZZ</name>
<organism evidence="1">
    <name type="scientific">marine metagenome</name>
    <dbReference type="NCBI Taxonomy" id="408172"/>
    <lineage>
        <taxon>unclassified sequences</taxon>
        <taxon>metagenomes</taxon>
        <taxon>ecological metagenomes</taxon>
    </lineage>
</organism>
<accession>A0A382U0W1</accession>
<dbReference type="EMBL" id="UINC01140676">
    <property type="protein sequence ID" value="SVD27964.1"/>
    <property type="molecule type" value="Genomic_DNA"/>
</dbReference>
<protein>
    <submittedName>
        <fullName evidence="1">Uncharacterized protein</fullName>
    </submittedName>
</protein>
<feature type="non-terminal residue" evidence="1">
    <location>
        <position position="27"/>
    </location>
</feature>